<dbReference type="GO" id="GO:0016788">
    <property type="term" value="F:hydrolase activity, acting on ester bonds"/>
    <property type="evidence" value="ECO:0007669"/>
    <property type="project" value="InterPro"/>
</dbReference>
<dbReference type="GO" id="GO:0006289">
    <property type="term" value="P:nucleotide-excision repair"/>
    <property type="evidence" value="ECO:0007669"/>
    <property type="project" value="InterPro"/>
</dbReference>
<evidence type="ECO:0000256" key="1">
    <source>
        <dbReference type="ARBA" id="ARBA00001946"/>
    </source>
</evidence>
<dbReference type="InterPro" id="IPR008918">
    <property type="entry name" value="HhH2"/>
</dbReference>
<evidence type="ECO:0000259" key="14">
    <source>
        <dbReference type="SMART" id="SM00484"/>
    </source>
</evidence>
<feature type="compositionally biased region" description="Basic and acidic residues" evidence="13">
    <location>
        <begin position="132"/>
        <end position="161"/>
    </location>
</feature>
<dbReference type="GO" id="GO:0003697">
    <property type="term" value="F:single-stranded DNA binding"/>
    <property type="evidence" value="ECO:0007669"/>
    <property type="project" value="InterPro"/>
</dbReference>
<evidence type="ECO:0000256" key="5">
    <source>
        <dbReference type="ARBA" id="ARBA00022723"/>
    </source>
</evidence>
<keyword evidence="4" id="KW-0540">Nuclease</keyword>
<dbReference type="PANTHER" id="PTHR16171">
    <property type="entry name" value="DNA REPAIR PROTEIN COMPLEMENTING XP-G CELLS-RELATED"/>
    <property type="match status" value="1"/>
</dbReference>
<dbReference type="GO" id="GO:0005634">
    <property type="term" value="C:nucleus"/>
    <property type="evidence" value="ECO:0007669"/>
    <property type="project" value="UniProtKB-SubCell"/>
</dbReference>
<feature type="compositionally biased region" description="Acidic residues" evidence="13">
    <location>
        <begin position="533"/>
        <end position="542"/>
    </location>
</feature>
<evidence type="ECO:0000256" key="3">
    <source>
        <dbReference type="ARBA" id="ARBA00005283"/>
    </source>
</evidence>
<feature type="compositionally biased region" description="Basic and acidic residues" evidence="13">
    <location>
        <begin position="359"/>
        <end position="369"/>
    </location>
</feature>
<dbReference type="PRINTS" id="PR00066">
    <property type="entry name" value="XRODRMPGMNTG"/>
</dbReference>
<evidence type="ECO:0000256" key="8">
    <source>
        <dbReference type="ARBA" id="ARBA00022801"/>
    </source>
</evidence>
<feature type="coiled-coil region" evidence="12">
    <location>
        <begin position="817"/>
        <end position="844"/>
    </location>
</feature>
<dbReference type="SUPFAM" id="SSF47807">
    <property type="entry name" value="5' to 3' exonuclease, C-terminal subdomain"/>
    <property type="match status" value="1"/>
</dbReference>
<dbReference type="InterPro" id="IPR036279">
    <property type="entry name" value="5-3_exonuclease_C_sf"/>
</dbReference>
<feature type="compositionally biased region" description="Polar residues" evidence="13">
    <location>
        <begin position="332"/>
        <end position="341"/>
    </location>
</feature>
<dbReference type="OrthoDB" id="31113at2759"/>
<dbReference type="GO" id="GO:0004520">
    <property type="term" value="F:DNA endonuclease activity"/>
    <property type="evidence" value="ECO:0007669"/>
    <property type="project" value="TreeGrafter"/>
</dbReference>
<comment type="similarity">
    <text evidence="3">Belongs to the XPG/RAD2 endonuclease family. XPG subfamily.</text>
</comment>
<dbReference type="FunFam" id="3.40.50.1010:FF:000029">
    <property type="entry name" value="DNA repair protein UVH3"/>
    <property type="match status" value="1"/>
</dbReference>
<evidence type="ECO:0000256" key="11">
    <source>
        <dbReference type="ARBA" id="ARBA00023242"/>
    </source>
</evidence>
<dbReference type="InterPro" id="IPR001044">
    <property type="entry name" value="XPG/Rad2_eukaryotes"/>
</dbReference>
<feature type="compositionally biased region" description="Low complexity" evidence="13">
    <location>
        <begin position="1007"/>
        <end position="1021"/>
    </location>
</feature>
<evidence type="ECO:0000256" key="4">
    <source>
        <dbReference type="ARBA" id="ARBA00022722"/>
    </source>
</evidence>
<dbReference type="Gene3D" id="1.10.150.20">
    <property type="entry name" value="5' to 3' exonuclease, C-terminal subdomain"/>
    <property type="match status" value="1"/>
</dbReference>
<dbReference type="SMART" id="SM00484">
    <property type="entry name" value="XPGI"/>
    <property type="match status" value="1"/>
</dbReference>
<dbReference type="EMBL" id="LR746275">
    <property type="protein sequence ID" value="CAA7405978.1"/>
    <property type="molecule type" value="Genomic_DNA"/>
</dbReference>
<evidence type="ECO:0000256" key="12">
    <source>
        <dbReference type="SAM" id="Coils"/>
    </source>
</evidence>
<organism evidence="16 17">
    <name type="scientific">Spirodela intermedia</name>
    <name type="common">Intermediate duckweed</name>
    <dbReference type="NCBI Taxonomy" id="51605"/>
    <lineage>
        <taxon>Eukaryota</taxon>
        <taxon>Viridiplantae</taxon>
        <taxon>Streptophyta</taxon>
        <taxon>Embryophyta</taxon>
        <taxon>Tracheophyta</taxon>
        <taxon>Spermatophyta</taxon>
        <taxon>Magnoliopsida</taxon>
        <taxon>Liliopsida</taxon>
        <taxon>Araceae</taxon>
        <taxon>Lemnoideae</taxon>
        <taxon>Spirodela</taxon>
    </lineage>
</organism>
<dbReference type="PRINTS" id="PR00853">
    <property type="entry name" value="XPGRADSUPER"/>
</dbReference>
<feature type="region of interest" description="Disordered" evidence="13">
    <location>
        <begin position="982"/>
        <end position="1021"/>
    </location>
</feature>
<feature type="compositionally biased region" description="Basic and acidic residues" evidence="13">
    <location>
        <begin position="621"/>
        <end position="631"/>
    </location>
</feature>
<dbReference type="Gene3D" id="3.40.50.1010">
    <property type="entry name" value="5'-nuclease"/>
    <property type="match status" value="2"/>
</dbReference>
<dbReference type="GO" id="GO:0046872">
    <property type="term" value="F:metal ion binding"/>
    <property type="evidence" value="ECO:0007669"/>
    <property type="project" value="UniProtKB-KW"/>
</dbReference>
<feature type="domain" description="XPG-I" evidence="14">
    <location>
        <begin position="854"/>
        <end position="923"/>
    </location>
</feature>
<evidence type="ECO:0000256" key="6">
    <source>
        <dbReference type="ARBA" id="ARBA00022759"/>
    </source>
</evidence>
<dbReference type="InterPro" id="IPR019974">
    <property type="entry name" value="XPG_CS"/>
</dbReference>
<feature type="region of interest" description="Disordered" evidence="13">
    <location>
        <begin position="523"/>
        <end position="542"/>
    </location>
</feature>
<feature type="compositionally biased region" description="Basic and acidic residues" evidence="13">
    <location>
        <begin position="316"/>
        <end position="331"/>
    </location>
</feature>
<dbReference type="CDD" id="cd09904">
    <property type="entry name" value="H3TH_XPG"/>
    <property type="match status" value="1"/>
</dbReference>
<keyword evidence="17" id="KW-1185">Reference proteome</keyword>
<keyword evidence="12" id="KW-0175">Coiled coil</keyword>
<accession>A0A7I8L9N2</accession>
<feature type="compositionally biased region" description="Basic and acidic residues" evidence="13">
    <location>
        <begin position="1163"/>
        <end position="1178"/>
    </location>
</feature>
<feature type="region of interest" description="Disordered" evidence="13">
    <location>
        <begin position="1140"/>
        <end position="1192"/>
    </location>
</feature>
<dbReference type="SUPFAM" id="SSF88723">
    <property type="entry name" value="PIN domain-like"/>
    <property type="match status" value="1"/>
</dbReference>
<dbReference type="AlphaFoldDB" id="A0A7I8L9N2"/>
<gene>
    <name evidence="16" type="ORF">SI8410_12016656</name>
</gene>
<name>A0A7I8L9N2_SPIIN</name>
<comment type="subcellular location">
    <subcellularLocation>
        <location evidence="2">Nucleus</location>
    </subcellularLocation>
</comment>
<dbReference type="PANTHER" id="PTHR16171:SF7">
    <property type="entry name" value="DNA REPAIR PROTEIN RAD2"/>
    <property type="match status" value="1"/>
</dbReference>
<keyword evidence="11" id="KW-0539">Nucleus</keyword>
<dbReference type="PROSITE" id="PS00841">
    <property type="entry name" value="XPG_1"/>
    <property type="match status" value="1"/>
</dbReference>
<dbReference type="InterPro" id="IPR006085">
    <property type="entry name" value="XPG_DNA_repair_N"/>
</dbReference>
<protein>
    <submittedName>
        <fullName evidence="16">Uncharacterized protein</fullName>
    </submittedName>
</protein>
<keyword evidence="9" id="KW-0460">Magnesium</keyword>
<proteinExistence type="inferred from homology"/>
<evidence type="ECO:0000256" key="13">
    <source>
        <dbReference type="SAM" id="MobiDB-lite"/>
    </source>
</evidence>
<keyword evidence="10" id="KW-0234">DNA repair</keyword>
<keyword evidence="7" id="KW-0227">DNA damage</keyword>
<dbReference type="InterPro" id="IPR006084">
    <property type="entry name" value="XPG/Rad2"/>
</dbReference>
<evidence type="ECO:0000256" key="2">
    <source>
        <dbReference type="ARBA" id="ARBA00004123"/>
    </source>
</evidence>
<dbReference type="SMART" id="SM00279">
    <property type="entry name" value="HhH2"/>
    <property type="match status" value="1"/>
</dbReference>
<feature type="region of interest" description="Disordered" evidence="13">
    <location>
        <begin position="612"/>
        <end position="645"/>
    </location>
</feature>
<dbReference type="SMART" id="SM00485">
    <property type="entry name" value="XPGN"/>
    <property type="match status" value="1"/>
</dbReference>
<evidence type="ECO:0000313" key="16">
    <source>
        <dbReference type="EMBL" id="CAA7405978.1"/>
    </source>
</evidence>
<dbReference type="Proteomes" id="UP000663760">
    <property type="component" value="Chromosome 12"/>
</dbReference>
<dbReference type="InterPro" id="IPR006086">
    <property type="entry name" value="XPG-I_dom"/>
</dbReference>
<keyword evidence="6" id="KW-0255">Endonuclease</keyword>
<keyword evidence="5" id="KW-0479">Metal-binding</keyword>
<evidence type="ECO:0000256" key="7">
    <source>
        <dbReference type="ARBA" id="ARBA00022763"/>
    </source>
</evidence>
<feature type="region of interest" description="Disordered" evidence="13">
    <location>
        <begin position="316"/>
        <end position="369"/>
    </location>
</feature>
<dbReference type="FunFam" id="3.40.50.1010:FF:000031">
    <property type="entry name" value="DNA repair protein UVH3"/>
    <property type="match status" value="1"/>
</dbReference>
<feature type="region of interest" description="Disordered" evidence="13">
    <location>
        <begin position="132"/>
        <end position="164"/>
    </location>
</feature>
<dbReference type="Pfam" id="PF00867">
    <property type="entry name" value="XPG_I"/>
    <property type="match status" value="1"/>
</dbReference>
<keyword evidence="8" id="KW-0378">Hydrolase</keyword>
<comment type="cofactor">
    <cofactor evidence="1">
        <name>Mg(2+)</name>
        <dbReference type="ChEBI" id="CHEBI:18420"/>
    </cofactor>
</comment>
<evidence type="ECO:0000313" key="17">
    <source>
        <dbReference type="Proteomes" id="UP000663760"/>
    </source>
</evidence>
<dbReference type="Pfam" id="PF00752">
    <property type="entry name" value="XPG_N"/>
    <property type="match status" value="1"/>
</dbReference>
<feature type="domain" description="XPG N-terminal" evidence="15">
    <location>
        <begin position="1"/>
        <end position="98"/>
    </location>
</feature>
<dbReference type="PROSITE" id="PS00842">
    <property type="entry name" value="XPG_2"/>
    <property type="match status" value="1"/>
</dbReference>
<evidence type="ECO:0000256" key="9">
    <source>
        <dbReference type="ARBA" id="ARBA00022842"/>
    </source>
</evidence>
<dbReference type="FunFam" id="1.10.150.20:FF:000050">
    <property type="entry name" value="DNA repair protein UVH3"/>
    <property type="match status" value="1"/>
</dbReference>
<sequence length="1192" mass="133189">MGVQGLWELLAPVGRRVSVETLAGKKVAIDASIWLVQFIKAMRDEKGEMVRNAHILGFFRRICKLLFLRTRPVFVFDGGTPALKRRTVAARRRHRENASAKIRKTAEKLLLNHLKAKKLEELAAEIKDSKFKDDPKGKHVVPDHKDGLSDTRASEETDHPLRTGINPERLDEMLAASIAAEEEGTFISNEATSTSQFPHEEEFDEDECEEMTIPVGNGSLDPTVLASLPPSMQLDLLVQMRERLMAENRQKYQKIKKSPSKFSELQIQSYLKTVAFRREIDEVQRSAAGKGPEGLQTSRIASESNREFVFSTSFTGDKRKFTPTEGEKSGTVEKTGSSTGKESIPDDSPRGPSSSNLKSTDRVNEDALTEDFGHDIETYRDERGRMRVSRVRGLGIRMTRDLQHNLELMLENDVANKYAAVHKDMAPIDGGEAINLPDNYSKNDVSFMTRLDSEAPGELLNRNTSVQNIRDDDHSFEVSTVKDEAPLEVSFSVDNMVDGDEEIFSQLVTGKSTLAFPSEVYSVGKDSNRSDSDSDCDSDWEDGDIEDIAINSLTDSRGIDQSLLEERIINENDGLNLEDGEFQIVSAKSVSRGLREEESEIQEAIRRSLEDFSQQSVSRSLRQDSSCERNEIGSSPRPDQGDGQNFMQDSAIAERLGLLDGAVKDGRRTINSPERLCPTNTILIDSGGKLPVTDVPDREIGVSGNVWFTQSNNDGKALNGSQIDRVSTSGLVGMPSCLQESCQDISINDEDKVDVLPPDSSDICVTRADINPDKTHGAAVLDSCRVPEEEEYRYDTSTHESMNLRTEALESTLDEELSLLSRECRDLGDEQRKLERNAESVNNEMFAECQELLQMFGLPFIIAPMEAEAQCAYMEIMNLVDGIVTDDSDAFLFGAQNVYKNIFDDRKYVETYLMKDIENELGLNREKLIHMALLLGSDYTEGVSGIGIVNAIEVVHAFPEEDGLKKFREWVESPDPSIFGKLYPHIGDKTKRRPSNANNTNADECASSDGTQGDGSQSSSSGLLDVKRIFMEKHRNVSKNWHIPASFPSMSVVSAYINPQVDGSTEPFSWGKPDLPLLRKLCWEKFGWAHQKADELLVPVLKEYNKHETQLRLEAFCTFNEKFAKIRSQRIKRAVKGITGGSSRELMGDPEEGELQGKKRKKASSEAKEAKPEERPTESPEFAPESQWSTFK</sequence>
<evidence type="ECO:0000259" key="15">
    <source>
        <dbReference type="SMART" id="SM00485"/>
    </source>
</evidence>
<evidence type="ECO:0000256" key="10">
    <source>
        <dbReference type="ARBA" id="ARBA00023204"/>
    </source>
</evidence>
<reference evidence="16" key="1">
    <citation type="submission" date="2020-02" db="EMBL/GenBank/DDBJ databases">
        <authorList>
            <person name="Scholz U."/>
            <person name="Mascher M."/>
            <person name="Fiebig A."/>
        </authorList>
    </citation>
    <scope>NUCLEOTIDE SEQUENCE</scope>
</reference>
<dbReference type="CDD" id="cd09868">
    <property type="entry name" value="PIN_XPG_RAD2"/>
    <property type="match status" value="2"/>
</dbReference>
<dbReference type="InterPro" id="IPR029060">
    <property type="entry name" value="PIN-like_dom_sf"/>
</dbReference>